<organism evidence="1 2">
    <name type="scientific">Eruca vesicaria subsp. sativa</name>
    <name type="common">Garden rocket</name>
    <name type="synonym">Eruca sativa</name>
    <dbReference type="NCBI Taxonomy" id="29727"/>
    <lineage>
        <taxon>Eukaryota</taxon>
        <taxon>Viridiplantae</taxon>
        <taxon>Streptophyta</taxon>
        <taxon>Embryophyta</taxon>
        <taxon>Tracheophyta</taxon>
        <taxon>Spermatophyta</taxon>
        <taxon>Magnoliopsida</taxon>
        <taxon>eudicotyledons</taxon>
        <taxon>Gunneridae</taxon>
        <taxon>Pentapetalae</taxon>
        <taxon>rosids</taxon>
        <taxon>malvids</taxon>
        <taxon>Brassicales</taxon>
        <taxon>Brassicaceae</taxon>
        <taxon>Brassiceae</taxon>
        <taxon>Eruca</taxon>
    </lineage>
</organism>
<accession>A0ABC8JRB2</accession>
<dbReference type="Proteomes" id="UP001642260">
    <property type="component" value="Unassembled WGS sequence"/>
</dbReference>
<comment type="caution">
    <text evidence="1">The sequence shown here is derived from an EMBL/GenBank/DDBJ whole genome shotgun (WGS) entry which is preliminary data.</text>
</comment>
<dbReference type="EMBL" id="CAKOAT010134044">
    <property type="protein sequence ID" value="CAH8337321.1"/>
    <property type="molecule type" value="Genomic_DNA"/>
</dbReference>
<dbReference type="AlphaFoldDB" id="A0ABC8JRB2"/>
<gene>
    <name evidence="1" type="ORF">ERUC_LOCUS14338</name>
</gene>
<keyword evidence="2" id="KW-1185">Reference proteome</keyword>
<feature type="non-terminal residue" evidence="1">
    <location>
        <position position="62"/>
    </location>
</feature>
<protein>
    <recommendedName>
        <fullName evidence="3">Secreted protein</fullName>
    </recommendedName>
</protein>
<reference evidence="1 2" key="1">
    <citation type="submission" date="2022-03" db="EMBL/GenBank/DDBJ databases">
        <authorList>
            <person name="Macdonald S."/>
            <person name="Ahmed S."/>
            <person name="Newling K."/>
        </authorList>
    </citation>
    <scope>NUCLEOTIDE SEQUENCE [LARGE SCALE GENOMIC DNA]</scope>
</reference>
<name>A0ABC8JRB2_ERUVS</name>
<proteinExistence type="predicted"/>
<sequence>MRFSLTTTSPAPCLTSLFVSPSSSALASIAAFPSASFTLLDTPVPLSISKSGSSSKLTLYSQ</sequence>
<evidence type="ECO:0008006" key="3">
    <source>
        <dbReference type="Google" id="ProtNLM"/>
    </source>
</evidence>
<evidence type="ECO:0000313" key="1">
    <source>
        <dbReference type="EMBL" id="CAH8337321.1"/>
    </source>
</evidence>
<evidence type="ECO:0000313" key="2">
    <source>
        <dbReference type="Proteomes" id="UP001642260"/>
    </source>
</evidence>